<reference evidence="2 3" key="1">
    <citation type="submission" date="2019-09" db="EMBL/GenBank/DDBJ databases">
        <title>Goodfellowia gen. nov., a new genus of the Pseudonocardineae related to Actinoalloteichus, containing Goodfellowia coeruleoviolacea gen. nov., comb. nov. gen. nov., comb. nov.</title>
        <authorList>
            <person name="Labeda D."/>
        </authorList>
    </citation>
    <scope>NUCLEOTIDE SEQUENCE [LARGE SCALE GENOMIC DNA]</scope>
    <source>
        <strain evidence="2 3">AN110305</strain>
    </source>
</reference>
<dbReference type="Proteomes" id="UP000323454">
    <property type="component" value="Unassembled WGS sequence"/>
</dbReference>
<gene>
    <name evidence="2" type="ORF">F0L68_40410</name>
</gene>
<evidence type="ECO:0000313" key="3">
    <source>
        <dbReference type="Proteomes" id="UP000323454"/>
    </source>
</evidence>
<proteinExistence type="predicted"/>
<organism evidence="2 3">
    <name type="scientific">Solihabitans fulvus</name>
    <dbReference type="NCBI Taxonomy" id="1892852"/>
    <lineage>
        <taxon>Bacteria</taxon>
        <taxon>Bacillati</taxon>
        <taxon>Actinomycetota</taxon>
        <taxon>Actinomycetes</taxon>
        <taxon>Pseudonocardiales</taxon>
        <taxon>Pseudonocardiaceae</taxon>
        <taxon>Solihabitans</taxon>
    </lineage>
</organism>
<keyword evidence="3" id="KW-1185">Reference proteome</keyword>
<protein>
    <submittedName>
        <fullName evidence="2">Uncharacterized protein</fullName>
    </submittedName>
</protein>
<sequence>MNLINNGLALATVASENGELTERFVYAPPDVERRPLRELVEVRRCGDDTALRVTAGLVALYAPAIAEDDAPEDMDDDESWLPWCVFCDETLTHPDEHGAGPYPTPDFAEGAAS</sequence>
<comment type="caution">
    <text evidence="2">The sequence shown here is derived from an EMBL/GenBank/DDBJ whole genome shotgun (WGS) entry which is preliminary data.</text>
</comment>
<accession>A0A5B2W5E1</accession>
<feature type="region of interest" description="Disordered" evidence="1">
    <location>
        <begin position="94"/>
        <end position="113"/>
    </location>
</feature>
<dbReference type="EMBL" id="VUOB01000118">
    <property type="protein sequence ID" value="KAA2247183.1"/>
    <property type="molecule type" value="Genomic_DNA"/>
</dbReference>
<name>A0A5B2W5E1_9PSEU</name>
<dbReference type="AlphaFoldDB" id="A0A5B2W5E1"/>
<evidence type="ECO:0000256" key="1">
    <source>
        <dbReference type="SAM" id="MobiDB-lite"/>
    </source>
</evidence>
<reference evidence="2 3" key="2">
    <citation type="submission" date="2019-09" db="EMBL/GenBank/DDBJ databases">
        <authorList>
            <person name="Jin C."/>
        </authorList>
    </citation>
    <scope>NUCLEOTIDE SEQUENCE [LARGE SCALE GENOMIC DNA]</scope>
    <source>
        <strain evidence="2 3">AN110305</strain>
    </source>
</reference>
<dbReference type="RefSeq" id="WP_149855216.1">
    <property type="nucleotide sequence ID" value="NZ_VUOB01000118.1"/>
</dbReference>
<evidence type="ECO:0000313" key="2">
    <source>
        <dbReference type="EMBL" id="KAA2247183.1"/>
    </source>
</evidence>